<protein>
    <submittedName>
        <fullName evidence="3">Cullin repeat-like-containing domain protein</fullName>
    </submittedName>
</protein>
<dbReference type="InterPro" id="IPR001373">
    <property type="entry name" value="Cullin_N"/>
</dbReference>
<dbReference type="Gene3D" id="1.20.1310.10">
    <property type="entry name" value="Cullin Repeats"/>
    <property type="match status" value="1"/>
</dbReference>
<dbReference type="InterPro" id="IPR016159">
    <property type="entry name" value="Cullin_repeat-like_dom_sf"/>
</dbReference>
<keyword evidence="4" id="KW-1185">Reference proteome</keyword>
<evidence type="ECO:0000256" key="1">
    <source>
        <dbReference type="ARBA" id="ARBA00006019"/>
    </source>
</evidence>
<gene>
    <name evidence="3" type="ORF">DFH08DRAFT_871076</name>
</gene>
<dbReference type="EMBL" id="JARIHO010000021">
    <property type="protein sequence ID" value="KAJ7346374.1"/>
    <property type="molecule type" value="Genomic_DNA"/>
</dbReference>
<organism evidence="3 4">
    <name type="scientific">Mycena albidolilacea</name>
    <dbReference type="NCBI Taxonomy" id="1033008"/>
    <lineage>
        <taxon>Eukaryota</taxon>
        <taxon>Fungi</taxon>
        <taxon>Dikarya</taxon>
        <taxon>Basidiomycota</taxon>
        <taxon>Agaricomycotina</taxon>
        <taxon>Agaricomycetes</taxon>
        <taxon>Agaricomycetidae</taxon>
        <taxon>Agaricales</taxon>
        <taxon>Marasmiineae</taxon>
        <taxon>Mycenaceae</taxon>
        <taxon>Mycena</taxon>
    </lineage>
</organism>
<name>A0AAD7A0A3_9AGAR</name>
<dbReference type="SUPFAM" id="SSF74788">
    <property type="entry name" value="Cullin repeat-like"/>
    <property type="match status" value="1"/>
</dbReference>
<proteinExistence type="inferred from homology"/>
<sequence>MGSQIDIQQIWHSQLQPSISRLMRNEPWLATQTHAAIYTTIYNVVMRDREHGGRQLYSHLSAYYAAYAVHIYEAAPNDGLLVLDYYDSEWTRFSRGAVAVDRLFNYLNRDWVSVQRDNGRRDVKTVLNVAVTQWKMNMFDPISPRMEALFDVEDTHVAALRTKLTTENLRVADVGPKMCVRPPHSDTSSLGSGST</sequence>
<dbReference type="AlphaFoldDB" id="A0AAD7A0A3"/>
<evidence type="ECO:0000313" key="4">
    <source>
        <dbReference type="Proteomes" id="UP001218218"/>
    </source>
</evidence>
<dbReference type="Pfam" id="PF00888">
    <property type="entry name" value="Cullin"/>
    <property type="match status" value="1"/>
</dbReference>
<evidence type="ECO:0000259" key="2">
    <source>
        <dbReference type="Pfam" id="PF00888"/>
    </source>
</evidence>
<feature type="domain" description="Cullin N-terminal" evidence="2">
    <location>
        <begin position="14"/>
        <end position="145"/>
    </location>
</feature>
<accession>A0AAD7A0A3</accession>
<comment type="similarity">
    <text evidence="1">Belongs to the cullin family.</text>
</comment>
<dbReference type="GO" id="GO:0006511">
    <property type="term" value="P:ubiquitin-dependent protein catabolic process"/>
    <property type="evidence" value="ECO:0007669"/>
    <property type="project" value="InterPro"/>
</dbReference>
<comment type="caution">
    <text evidence="3">The sequence shown here is derived from an EMBL/GenBank/DDBJ whole genome shotgun (WGS) entry which is preliminary data.</text>
</comment>
<reference evidence="3" key="1">
    <citation type="submission" date="2023-03" db="EMBL/GenBank/DDBJ databases">
        <title>Massive genome expansion in bonnet fungi (Mycena s.s.) driven by repeated elements and novel gene families across ecological guilds.</title>
        <authorList>
            <consortium name="Lawrence Berkeley National Laboratory"/>
            <person name="Harder C.B."/>
            <person name="Miyauchi S."/>
            <person name="Viragh M."/>
            <person name="Kuo A."/>
            <person name="Thoen E."/>
            <person name="Andreopoulos B."/>
            <person name="Lu D."/>
            <person name="Skrede I."/>
            <person name="Drula E."/>
            <person name="Henrissat B."/>
            <person name="Morin E."/>
            <person name="Kohler A."/>
            <person name="Barry K."/>
            <person name="LaButti K."/>
            <person name="Morin E."/>
            <person name="Salamov A."/>
            <person name="Lipzen A."/>
            <person name="Mereny Z."/>
            <person name="Hegedus B."/>
            <person name="Baldrian P."/>
            <person name="Stursova M."/>
            <person name="Weitz H."/>
            <person name="Taylor A."/>
            <person name="Grigoriev I.V."/>
            <person name="Nagy L.G."/>
            <person name="Martin F."/>
            <person name="Kauserud H."/>
        </authorList>
    </citation>
    <scope>NUCLEOTIDE SEQUENCE</scope>
    <source>
        <strain evidence="3">CBHHK002</strain>
    </source>
</reference>
<dbReference type="GO" id="GO:0031625">
    <property type="term" value="F:ubiquitin protein ligase binding"/>
    <property type="evidence" value="ECO:0007669"/>
    <property type="project" value="InterPro"/>
</dbReference>
<evidence type="ECO:0000313" key="3">
    <source>
        <dbReference type="EMBL" id="KAJ7346374.1"/>
    </source>
</evidence>
<dbReference type="Proteomes" id="UP001218218">
    <property type="component" value="Unassembled WGS sequence"/>
</dbReference>